<dbReference type="RefSeq" id="WP_207542893.1">
    <property type="nucleotide sequence ID" value="NZ_JAFNAA010000179.1"/>
</dbReference>
<sequence>ACRAWRVRVKTSGGGLLIGYVHLGGSKAREGLGLLPVTDYNRHLYQKVRRFDKRWRTLSGVGY</sequence>
<evidence type="ECO:0000313" key="2">
    <source>
        <dbReference type="Proteomes" id="UP000664658"/>
    </source>
</evidence>
<reference evidence="1" key="1">
    <citation type="submission" date="2021-03" db="EMBL/GenBank/DDBJ databases">
        <title>Plesiomonas shigelloides zfcc0051, isolated from zebrafish feces.</title>
        <authorList>
            <person name="Vanderhoek Z."/>
            <person name="Gaulke C."/>
        </authorList>
    </citation>
    <scope>NUCLEOTIDE SEQUENCE</scope>
    <source>
        <strain evidence="1">Zfcc0051</strain>
    </source>
</reference>
<evidence type="ECO:0000313" key="1">
    <source>
        <dbReference type="EMBL" id="MBO1110003.1"/>
    </source>
</evidence>
<name>A0A8I1W969_PLESH</name>
<gene>
    <name evidence="1" type="ORF">J2R62_17825</name>
</gene>
<accession>A0A8I1W969</accession>
<feature type="non-terminal residue" evidence="1">
    <location>
        <position position="1"/>
    </location>
</feature>
<organism evidence="1 2">
    <name type="scientific">Plesiomonas shigelloides</name>
    <name type="common">Aeromonas shigelloides</name>
    <dbReference type="NCBI Taxonomy" id="703"/>
    <lineage>
        <taxon>Bacteria</taxon>
        <taxon>Pseudomonadati</taxon>
        <taxon>Pseudomonadota</taxon>
        <taxon>Gammaproteobacteria</taxon>
        <taxon>Enterobacterales</taxon>
        <taxon>Enterobacteriaceae</taxon>
        <taxon>Plesiomonas</taxon>
    </lineage>
</organism>
<dbReference type="AlphaFoldDB" id="A0A8I1W969"/>
<dbReference type="EMBL" id="JAFNAA010000179">
    <property type="protein sequence ID" value="MBO1110003.1"/>
    <property type="molecule type" value="Genomic_DNA"/>
</dbReference>
<dbReference type="Proteomes" id="UP000664658">
    <property type="component" value="Unassembled WGS sequence"/>
</dbReference>
<proteinExistence type="predicted"/>
<comment type="caution">
    <text evidence="1">The sequence shown here is derived from an EMBL/GenBank/DDBJ whole genome shotgun (WGS) entry which is preliminary data.</text>
</comment>
<protein>
    <submittedName>
        <fullName evidence="1">Uncharacterized protein</fullName>
    </submittedName>
</protein>